<gene>
    <name evidence="1" type="ORF">M9H77_33242</name>
</gene>
<accession>A0ACB9ZLY9</accession>
<proteinExistence type="predicted"/>
<dbReference type="Proteomes" id="UP001060085">
    <property type="component" value="Linkage Group LG08"/>
</dbReference>
<evidence type="ECO:0000313" key="1">
    <source>
        <dbReference type="EMBL" id="KAI5647237.1"/>
    </source>
</evidence>
<sequence>METAASTPAVAQNQSSQAPPPPAPAPAPAPPPSYLHTRKRSFDSFTNFQNSPYYKMRAIIRDLRPFILEVLRTPDFRNCKAAEEIREKMKIMMDLYKEMTTEPINPHKRQNVSASDYLPGDIQDGLDKPRSDRVFARPVERSSQNQKTEHNRLEGTYVVGGSAFGWNFVTFPGSKSIYYGRTKESFRSANPVSPKNAPPVSSPPAP</sequence>
<dbReference type="EMBL" id="CM044708">
    <property type="protein sequence ID" value="KAI5647237.1"/>
    <property type="molecule type" value="Genomic_DNA"/>
</dbReference>
<evidence type="ECO:0000313" key="2">
    <source>
        <dbReference type="Proteomes" id="UP001060085"/>
    </source>
</evidence>
<reference evidence="2" key="1">
    <citation type="journal article" date="2023" name="Nat. Plants">
        <title>Single-cell RNA sequencing provides a high-resolution roadmap for understanding the multicellular compartmentation of specialized metabolism.</title>
        <authorList>
            <person name="Sun S."/>
            <person name="Shen X."/>
            <person name="Li Y."/>
            <person name="Li Y."/>
            <person name="Wang S."/>
            <person name="Li R."/>
            <person name="Zhang H."/>
            <person name="Shen G."/>
            <person name="Guo B."/>
            <person name="Wei J."/>
            <person name="Xu J."/>
            <person name="St-Pierre B."/>
            <person name="Chen S."/>
            <person name="Sun C."/>
        </authorList>
    </citation>
    <scope>NUCLEOTIDE SEQUENCE [LARGE SCALE GENOMIC DNA]</scope>
</reference>
<organism evidence="1 2">
    <name type="scientific">Catharanthus roseus</name>
    <name type="common">Madagascar periwinkle</name>
    <name type="synonym">Vinca rosea</name>
    <dbReference type="NCBI Taxonomy" id="4058"/>
    <lineage>
        <taxon>Eukaryota</taxon>
        <taxon>Viridiplantae</taxon>
        <taxon>Streptophyta</taxon>
        <taxon>Embryophyta</taxon>
        <taxon>Tracheophyta</taxon>
        <taxon>Spermatophyta</taxon>
        <taxon>Magnoliopsida</taxon>
        <taxon>eudicotyledons</taxon>
        <taxon>Gunneridae</taxon>
        <taxon>Pentapetalae</taxon>
        <taxon>asterids</taxon>
        <taxon>lamiids</taxon>
        <taxon>Gentianales</taxon>
        <taxon>Apocynaceae</taxon>
        <taxon>Rauvolfioideae</taxon>
        <taxon>Vinceae</taxon>
        <taxon>Catharanthinae</taxon>
        <taxon>Catharanthus</taxon>
    </lineage>
</organism>
<protein>
    <submittedName>
        <fullName evidence="1">Uncharacterized protein</fullName>
    </submittedName>
</protein>
<name>A0ACB9ZLY9_CATRO</name>
<keyword evidence="2" id="KW-1185">Reference proteome</keyword>
<comment type="caution">
    <text evidence="1">The sequence shown here is derived from an EMBL/GenBank/DDBJ whole genome shotgun (WGS) entry which is preliminary data.</text>
</comment>